<name>A0A329R1D2_9BACL</name>
<dbReference type="Gene3D" id="1.10.260.40">
    <property type="entry name" value="lambda repressor-like DNA-binding domains"/>
    <property type="match status" value="1"/>
</dbReference>
<dbReference type="EMBL" id="QEVW01000003">
    <property type="protein sequence ID" value="RAW18454.1"/>
    <property type="molecule type" value="Genomic_DNA"/>
</dbReference>
<dbReference type="CDD" id="cd00093">
    <property type="entry name" value="HTH_XRE"/>
    <property type="match status" value="1"/>
</dbReference>
<dbReference type="InterPro" id="IPR001387">
    <property type="entry name" value="Cro/C1-type_HTH"/>
</dbReference>
<organism evidence="2 3">
    <name type="scientific">Paenibacillus taichungensis</name>
    <dbReference type="NCBI Taxonomy" id="484184"/>
    <lineage>
        <taxon>Bacteria</taxon>
        <taxon>Bacillati</taxon>
        <taxon>Bacillota</taxon>
        <taxon>Bacilli</taxon>
        <taxon>Bacillales</taxon>
        <taxon>Paenibacillaceae</taxon>
        <taxon>Paenibacillus</taxon>
    </lineage>
</organism>
<gene>
    <name evidence="2" type="ORF">DC345_04800</name>
</gene>
<dbReference type="SMART" id="SM00530">
    <property type="entry name" value="HTH_XRE"/>
    <property type="match status" value="1"/>
</dbReference>
<proteinExistence type="predicted"/>
<protein>
    <submittedName>
        <fullName evidence="2">XRE family transcriptional regulator</fullName>
    </submittedName>
</protein>
<evidence type="ECO:0000313" key="3">
    <source>
        <dbReference type="Proteomes" id="UP000250642"/>
    </source>
</evidence>
<dbReference type="Pfam" id="PF01381">
    <property type="entry name" value="HTH_3"/>
    <property type="match status" value="1"/>
</dbReference>
<dbReference type="Proteomes" id="UP000250642">
    <property type="component" value="Unassembled WGS sequence"/>
</dbReference>
<evidence type="ECO:0000259" key="1">
    <source>
        <dbReference type="PROSITE" id="PS50943"/>
    </source>
</evidence>
<dbReference type="InterPro" id="IPR010982">
    <property type="entry name" value="Lambda_DNA-bd_dom_sf"/>
</dbReference>
<comment type="caution">
    <text evidence="2">The sequence shown here is derived from an EMBL/GenBank/DDBJ whole genome shotgun (WGS) entry which is preliminary data.</text>
</comment>
<dbReference type="AlphaFoldDB" id="A0A329R1D2"/>
<evidence type="ECO:0000313" key="2">
    <source>
        <dbReference type="EMBL" id="RAW18454.1"/>
    </source>
</evidence>
<dbReference type="SUPFAM" id="SSF47413">
    <property type="entry name" value="lambda repressor-like DNA-binding domains"/>
    <property type="match status" value="1"/>
</dbReference>
<sequence length="90" mass="9779">MQSLKGGIRLSSSAKLARLNANMSLEEAAKNLGISAGYLSQIENGLRQVSSERAGQIAQLYKKNKEEIFLASRYALREVFVGNSTEKTGS</sequence>
<dbReference type="GO" id="GO:0003677">
    <property type="term" value="F:DNA binding"/>
    <property type="evidence" value="ECO:0007669"/>
    <property type="project" value="InterPro"/>
</dbReference>
<accession>A0A329R1D2</accession>
<reference evidence="2 3" key="1">
    <citation type="submission" date="2018-04" db="EMBL/GenBank/DDBJ databases">
        <title>Paenibacillus taichungensis Genome sequencing and assembly.</title>
        <authorList>
            <person name="Xu J."/>
            <person name="Rensing C."/>
            <person name="Mazhar H.S."/>
        </authorList>
    </citation>
    <scope>NUCLEOTIDE SEQUENCE [LARGE SCALE GENOMIC DNA]</scope>
    <source>
        <strain evidence="2 3">NC1</strain>
    </source>
</reference>
<dbReference type="PROSITE" id="PS50943">
    <property type="entry name" value="HTH_CROC1"/>
    <property type="match status" value="1"/>
</dbReference>
<feature type="domain" description="HTH cro/C1-type" evidence="1">
    <location>
        <begin position="15"/>
        <end position="68"/>
    </location>
</feature>